<dbReference type="InterPro" id="IPR001787">
    <property type="entry name" value="Ribosomal_bL21"/>
</dbReference>
<dbReference type="HAMAP" id="MF_01363">
    <property type="entry name" value="Ribosomal_bL21"/>
    <property type="match status" value="1"/>
</dbReference>
<dbReference type="PANTHER" id="PTHR21349:SF0">
    <property type="entry name" value="LARGE RIBOSOMAL SUBUNIT PROTEIN BL21M"/>
    <property type="match status" value="1"/>
</dbReference>
<dbReference type="SUPFAM" id="SSF141091">
    <property type="entry name" value="L21p-like"/>
    <property type="match status" value="1"/>
</dbReference>
<name>A0A926EV38_9FIRM</name>
<keyword evidence="5 6" id="KW-0687">Ribonucleoprotein</keyword>
<proteinExistence type="inferred from homology"/>
<evidence type="ECO:0000313" key="9">
    <source>
        <dbReference type="Proteomes" id="UP000601171"/>
    </source>
</evidence>
<dbReference type="Proteomes" id="UP000601171">
    <property type="component" value="Unassembled WGS sequence"/>
</dbReference>
<evidence type="ECO:0000256" key="3">
    <source>
        <dbReference type="ARBA" id="ARBA00022884"/>
    </source>
</evidence>
<keyword evidence="4 6" id="KW-0689">Ribosomal protein</keyword>
<keyword evidence="9" id="KW-1185">Reference proteome</keyword>
<dbReference type="GO" id="GO:0019843">
    <property type="term" value="F:rRNA binding"/>
    <property type="evidence" value="ECO:0007669"/>
    <property type="project" value="UniProtKB-UniRule"/>
</dbReference>
<dbReference type="GO" id="GO:0003735">
    <property type="term" value="F:structural constituent of ribosome"/>
    <property type="evidence" value="ECO:0007669"/>
    <property type="project" value="InterPro"/>
</dbReference>
<dbReference type="InterPro" id="IPR036164">
    <property type="entry name" value="bL21-like_sf"/>
</dbReference>
<comment type="similarity">
    <text evidence="1 6 7">Belongs to the bacterial ribosomal protein bL21 family.</text>
</comment>
<evidence type="ECO:0000256" key="6">
    <source>
        <dbReference type="HAMAP-Rule" id="MF_01363"/>
    </source>
</evidence>
<dbReference type="InterPro" id="IPR018258">
    <property type="entry name" value="Ribosomal_bL21_CS"/>
</dbReference>
<evidence type="ECO:0000256" key="1">
    <source>
        <dbReference type="ARBA" id="ARBA00008563"/>
    </source>
</evidence>
<dbReference type="GO" id="GO:1990904">
    <property type="term" value="C:ribonucleoprotein complex"/>
    <property type="evidence" value="ECO:0007669"/>
    <property type="project" value="UniProtKB-KW"/>
</dbReference>
<sequence length="103" mass="11590">MYAVIETGGKQYRVQEGDVVFVEKLDANEGDVVNFDKVLVLSDEGNINAGKPYVEGVKVEGTVMKQGKAKKIVVFKYKAKKNYRKKQGHRQPFTKVKIEKIIG</sequence>
<evidence type="ECO:0000256" key="7">
    <source>
        <dbReference type="RuleBase" id="RU000562"/>
    </source>
</evidence>
<protein>
    <recommendedName>
        <fullName evidence="6">Large ribosomal subunit protein bL21</fullName>
    </recommendedName>
</protein>
<reference evidence="8" key="1">
    <citation type="submission" date="2020-08" db="EMBL/GenBank/DDBJ databases">
        <title>Genome public.</title>
        <authorList>
            <person name="Liu C."/>
            <person name="Sun Q."/>
        </authorList>
    </citation>
    <scope>NUCLEOTIDE SEQUENCE</scope>
    <source>
        <strain evidence="8">BX21</strain>
    </source>
</reference>
<evidence type="ECO:0000256" key="5">
    <source>
        <dbReference type="ARBA" id="ARBA00023274"/>
    </source>
</evidence>
<keyword evidence="2 6" id="KW-0699">rRNA-binding</keyword>
<evidence type="ECO:0000313" key="8">
    <source>
        <dbReference type="EMBL" id="MBC8588833.1"/>
    </source>
</evidence>
<comment type="caution">
    <text evidence="8">The sequence shown here is derived from an EMBL/GenBank/DDBJ whole genome shotgun (WGS) entry which is preliminary data.</text>
</comment>
<comment type="function">
    <text evidence="6 7">This protein binds to 23S rRNA in the presence of protein L20.</text>
</comment>
<evidence type="ECO:0000256" key="2">
    <source>
        <dbReference type="ARBA" id="ARBA00022730"/>
    </source>
</evidence>
<organism evidence="8 9">
    <name type="scientific">Paratissierella segnis</name>
    <dbReference type="NCBI Taxonomy" id="2763679"/>
    <lineage>
        <taxon>Bacteria</taxon>
        <taxon>Bacillati</taxon>
        <taxon>Bacillota</taxon>
        <taxon>Tissierellia</taxon>
        <taxon>Tissierellales</taxon>
        <taxon>Tissierellaceae</taxon>
        <taxon>Paratissierella</taxon>
    </lineage>
</organism>
<keyword evidence="3 6" id="KW-0694">RNA-binding</keyword>
<dbReference type="PANTHER" id="PTHR21349">
    <property type="entry name" value="50S RIBOSOMAL PROTEIN L21"/>
    <property type="match status" value="1"/>
</dbReference>
<evidence type="ECO:0000256" key="4">
    <source>
        <dbReference type="ARBA" id="ARBA00022980"/>
    </source>
</evidence>
<dbReference type="NCBIfam" id="TIGR00061">
    <property type="entry name" value="L21"/>
    <property type="match status" value="1"/>
</dbReference>
<dbReference type="InterPro" id="IPR028909">
    <property type="entry name" value="bL21-like"/>
</dbReference>
<dbReference type="GO" id="GO:0006412">
    <property type="term" value="P:translation"/>
    <property type="evidence" value="ECO:0007669"/>
    <property type="project" value="UniProtKB-UniRule"/>
</dbReference>
<dbReference type="PROSITE" id="PS01169">
    <property type="entry name" value="RIBOSOMAL_L21"/>
    <property type="match status" value="1"/>
</dbReference>
<dbReference type="GO" id="GO:0005840">
    <property type="term" value="C:ribosome"/>
    <property type="evidence" value="ECO:0007669"/>
    <property type="project" value="UniProtKB-KW"/>
</dbReference>
<dbReference type="GO" id="GO:0005737">
    <property type="term" value="C:cytoplasm"/>
    <property type="evidence" value="ECO:0007669"/>
    <property type="project" value="UniProtKB-ARBA"/>
</dbReference>
<dbReference type="Pfam" id="PF00829">
    <property type="entry name" value="Ribosomal_L21p"/>
    <property type="match status" value="1"/>
</dbReference>
<accession>A0A926EV38</accession>
<dbReference type="RefSeq" id="WP_262430286.1">
    <property type="nucleotide sequence ID" value="NZ_JACRTG010000028.1"/>
</dbReference>
<dbReference type="EMBL" id="JACRTG010000028">
    <property type="protein sequence ID" value="MBC8588833.1"/>
    <property type="molecule type" value="Genomic_DNA"/>
</dbReference>
<gene>
    <name evidence="6 8" type="primary">rplU</name>
    <name evidence="8" type="ORF">H8707_11455</name>
</gene>
<dbReference type="AlphaFoldDB" id="A0A926EV38"/>
<comment type="subunit">
    <text evidence="6">Part of the 50S ribosomal subunit. Contacts protein L20.</text>
</comment>